<feature type="region of interest" description="Disordered" evidence="1">
    <location>
        <begin position="1"/>
        <end position="92"/>
    </location>
</feature>
<dbReference type="Proteomes" id="UP001190002">
    <property type="component" value="Unassembled WGS sequence"/>
</dbReference>
<evidence type="ECO:0000313" key="5">
    <source>
        <dbReference type="Proteomes" id="UP001190452"/>
    </source>
</evidence>
<dbReference type="EMBL" id="CAUDKV010000018">
    <property type="protein sequence ID" value="CAJ0886538.1"/>
    <property type="molecule type" value="Genomic_DNA"/>
</dbReference>
<feature type="compositionally biased region" description="Basic residues" evidence="1">
    <location>
        <begin position="60"/>
        <end position="79"/>
    </location>
</feature>
<evidence type="ECO:0000313" key="2">
    <source>
        <dbReference type="EMBL" id="CAJ0687422.1"/>
    </source>
</evidence>
<dbReference type="EMBL" id="CATVXE010000013">
    <property type="protein sequence ID" value="CAJ0687422.1"/>
    <property type="molecule type" value="Genomic_DNA"/>
</dbReference>
<protein>
    <recommendedName>
        <fullName evidence="6">Type III secretion protein HrpV</fullName>
    </recommendedName>
</protein>
<evidence type="ECO:0000313" key="4">
    <source>
        <dbReference type="Proteomes" id="UP001190002"/>
    </source>
</evidence>
<sequence length="315" mass="34955">MTRISAASANISSDAFSLPDPVQTPPTNAVTPHHHRRHHRHVHGHHDHHGAEQQIEEQHHHHKRTAQLAKRVRRPRTGKRSGAGSPEEPVTDSTFEELLLMLEEHARKVEPLVIGLSARQGQNDDDDRARDHRSTQGRRALLLQYLQEQAAESHSATTQKTAVASAEAAPADALLHAEELSGYARLEQELLAVRHAMQAGHPMPLRMAFDILRSYLQCAPVEGTPATLLAVKDRLLATTSPQRTSSPLSDREKTFNLLFPLLLLSPSRPRIGREQGESIARSSALARRWTTELWSYRAGLGLALPPLTDPSLHTP</sequence>
<reference evidence="2 5" key="1">
    <citation type="submission" date="2023-07" db="EMBL/GenBank/DDBJ databases">
        <authorList>
            <person name="Peeters C."/>
        </authorList>
    </citation>
    <scope>NUCLEOTIDE SEQUENCE</scope>
    <source>
        <strain evidence="3 5">R-77569</strain>
        <strain evidence="2">R-77591</strain>
    </source>
</reference>
<feature type="compositionally biased region" description="Low complexity" evidence="1">
    <location>
        <begin position="1"/>
        <end position="17"/>
    </location>
</feature>
<feature type="compositionally biased region" description="Basic residues" evidence="1">
    <location>
        <begin position="32"/>
        <end position="48"/>
    </location>
</feature>
<comment type="caution">
    <text evidence="2">The sequence shown here is derived from an EMBL/GenBank/DDBJ whole genome shotgun (WGS) entry which is preliminary data.</text>
</comment>
<keyword evidence="5" id="KW-1185">Reference proteome</keyword>
<dbReference type="Proteomes" id="UP001190452">
    <property type="component" value="Unassembled WGS sequence"/>
</dbReference>
<evidence type="ECO:0000313" key="3">
    <source>
        <dbReference type="EMBL" id="CAJ0886538.1"/>
    </source>
</evidence>
<evidence type="ECO:0000256" key="1">
    <source>
        <dbReference type="SAM" id="MobiDB-lite"/>
    </source>
</evidence>
<name>A0AAD2ELQ9_9RALS</name>
<gene>
    <name evidence="3" type="ORF">R77569_03727</name>
    <name evidence="2" type="ORF">R77591_03079</name>
</gene>
<dbReference type="RefSeq" id="WP_104565150.1">
    <property type="nucleotide sequence ID" value="NZ_CATVXE010000013.1"/>
</dbReference>
<evidence type="ECO:0008006" key="6">
    <source>
        <dbReference type="Google" id="ProtNLM"/>
    </source>
</evidence>
<organism evidence="2 4">
    <name type="scientific">Ralstonia mannitolilytica</name>
    <dbReference type="NCBI Taxonomy" id="105219"/>
    <lineage>
        <taxon>Bacteria</taxon>
        <taxon>Pseudomonadati</taxon>
        <taxon>Pseudomonadota</taxon>
        <taxon>Betaproteobacteria</taxon>
        <taxon>Burkholderiales</taxon>
        <taxon>Burkholderiaceae</taxon>
        <taxon>Ralstonia</taxon>
    </lineage>
</organism>
<dbReference type="AlphaFoldDB" id="A0AAD2ELQ9"/>
<proteinExistence type="predicted"/>
<accession>A0AAD2ELQ9</accession>